<dbReference type="GO" id="GO:0034220">
    <property type="term" value="P:monoatomic ion transmembrane transport"/>
    <property type="evidence" value="ECO:0007669"/>
    <property type="project" value="InterPro"/>
</dbReference>
<dbReference type="InterPro" id="IPR033900">
    <property type="entry name" value="Gram_neg_porin_domain"/>
</dbReference>
<reference evidence="13 14" key="1">
    <citation type="submission" date="2019-09" db="EMBL/GenBank/DDBJ databases">
        <authorList>
            <person name="Depoorter E."/>
        </authorList>
    </citation>
    <scope>NUCLEOTIDE SEQUENCE [LARGE SCALE GENOMIC DNA]</scope>
    <source>
        <strain evidence="13">LMG 24065</strain>
    </source>
</reference>
<evidence type="ECO:0000256" key="2">
    <source>
        <dbReference type="ARBA" id="ARBA00011233"/>
    </source>
</evidence>
<dbReference type="InterPro" id="IPR002299">
    <property type="entry name" value="Porin_Neis"/>
</dbReference>
<organism evidence="13 14">
    <name type="scientific">Burkholderia diffusa</name>
    <dbReference type="NCBI Taxonomy" id="488732"/>
    <lineage>
        <taxon>Bacteria</taxon>
        <taxon>Pseudomonadati</taxon>
        <taxon>Pseudomonadota</taxon>
        <taxon>Betaproteobacteria</taxon>
        <taxon>Burkholderiales</taxon>
        <taxon>Burkholderiaceae</taxon>
        <taxon>Burkholderia</taxon>
        <taxon>Burkholderia cepacia complex</taxon>
    </lineage>
</organism>
<dbReference type="GeneID" id="93030409"/>
<dbReference type="InterPro" id="IPR023614">
    <property type="entry name" value="Porin_dom_sf"/>
</dbReference>
<proteinExistence type="predicted"/>
<dbReference type="Pfam" id="PF13609">
    <property type="entry name" value="Porin_4"/>
    <property type="match status" value="1"/>
</dbReference>
<evidence type="ECO:0000256" key="7">
    <source>
        <dbReference type="ARBA" id="ARBA00023065"/>
    </source>
</evidence>
<protein>
    <submittedName>
        <fullName evidence="13">Porin</fullName>
    </submittedName>
</protein>
<keyword evidence="9" id="KW-0472">Membrane</keyword>
<dbReference type="InterPro" id="IPR001702">
    <property type="entry name" value="Porin_Gram-ve"/>
</dbReference>
<evidence type="ECO:0000256" key="9">
    <source>
        <dbReference type="ARBA" id="ARBA00023136"/>
    </source>
</evidence>
<accession>A0A6P2PUL1</accession>
<feature type="chain" id="PRO_5026941107" evidence="11">
    <location>
        <begin position="25"/>
        <end position="392"/>
    </location>
</feature>
<name>A0A6P2PUL1_9BURK</name>
<keyword evidence="8" id="KW-0626">Porin</keyword>
<keyword evidence="10" id="KW-0998">Cell outer membrane</keyword>
<dbReference type="PRINTS" id="PR00182">
    <property type="entry name" value="ECOLNEIPORIN"/>
</dbReference>
<dbReference type="GO" id="GO:0046930">
    <property type="term" value="C:pore complex"/>
    <property type="evidence" value="ECO:0007669"/>
    <property type="project" value="UniProtKB-KW"/>
</dbReference>
<dbReference type="RefSeq" id="WP_124905821.1">
    <property type="nucleotide sequence ID" value="NZ_CABVPN010000031.1"/>
</dbReference>
<evidence type="ECO:0000256" key="6">
    <source>
        <dbReference type="ARBA" id="ARBA00022729"/>
    </source>
</evidence>
<evidence type="ECO:0000256" key="5">
    <source>
        <dbReference type="ARBA" id="ARBA00022692"/>
    </source>
</evidence>
<dbReference type="InterPro" id="IPR050298">
    <property type="entry name" value="Gram-neg_bact_OMP"/>
</dbReference>
<evidence type="ECO:0000256" key="1">
    <source>
        <dbReference type="ARBA" id="ARBA00004571"/>
    </source>
</evidence>
<dbReference type="PANTHER" id="PTHR34501">
    <property type="entry name" value="PROTEIN YDDL-RELATED"/>
    <property type="match status" value="1"/>
</dbReference>
<keyword evidence="14" id="KW-1185">Reference proteome</keyword>
<dbReference type="Gene3D" id="2.40.160.10">
    <property type="entry name" value="Porin"/>
    <property type="match status" value="1"/>
</dbReference>
<evidence type="ECO:0000259" key="12">
    <source>
        <dbReference type="Pfam" id="PF13609"/>
    </source>
</evidence>
<evidence type="ECO:0000256" key="4">
    <source>
        <dbReference type="ARBA" id="ARBA00022452"/>
    </source>
</evidence>
<keyword evidence="7" id="KW-0406">Ion transport</keyword>
<dbReference type="GO" id="GO:0009279">
    <property type="term" value="C:cell outer membrane"/>
    <property type="evidence" value="ECO:0007669"/>
    <property type="project" value="UniProtKB-SubCell"/>
</dbReference>
<dbReference type="AlphaFoldDB" id="A0A6P2PUL1"/>
<dbReference type="GO" id="GO:0015288">
    <property type="term" value="F:porin activity"/>
    <property type="evidence" value="ECO:0007669"/>
    <property type="project" value="UniProtKB-KW"/>
</dbReference>
<keyword evidence="6 11" id="KW-0732">Signal</keyword>
<keyword evidence="3" id="KW-0813">Transport</keyword>
<dbReference type="CDD" id="cd00342">
    <property type="entry name" value="gram_neg_porins"/>
    <property type="match status" value="1"/>
</dbReference>
<evidence type="ECO:0000313" key="14">
    <source>
        <dbReference type="Proteomes" id="UP000494125"/>
    </source>
</evidence>
<evidence type="ECO:0000313" key="13">
    <source>
        <dbReference type="EMBL" id="VWC10692.1"/>
    </source>
</evidence>
<dbReference type="PRINTS" id="PR00184">
    <property type="entry name" value="NEISSPPORIN"/>
</dbReference>
<evidence type="ECO:0000256" key="8">
    <source>
        <dbReference type="ARBA" id="ARBA00023114"/>
    </source>
</evidence>
<evidence type="ECO:0000256" key="3">
    <source>
        <dbReference type="ARBA" id="ARBA00022448"/>
    </source>
</evidence>
<gene>
    <name evidence="13" type="ORF">BDI24065_05336</name>
</gene>
<feature type="signal peptide" evidence="11">
    <location>
        <begin position="1"/>
        <end position="24"/>
    </location>
</feature>
<keyword evidence="4" id="KW-1134">Transmembrane beta strand</keyword>
<sequence length="392" mass="41161">MKKTFKRQLLCAAVVGAFSAAAHAQSNVTLYGVIDEGIMYQNNNAGGKRVFLDSLSGIFGSRWGMIGREDLGGGLKAIFTIESGINLNNGAFGQGGTAFGRQAFVGLSSDRLGSLTLGRQYDMIYYYPLPLTAASLIGGPAAVHPGDIDNGANTVRINNAIRYMSPNFNGLKFGGEYSVGGVAGNFTANSGYSLGASYQYGPFQIGAGFEYFKNPTAATAGSGFFTDNASGASPLALSLNKGYKSAQAYQTAMIAANYNVGALTLAASYSNVQYGQLGSGFVSSSARFNNFDVGAQYQFAPTFFAGVAYDYLSGRAVHTAAGTTVGGQHYNQVAILADYLLSKRTDIYGTVGWQRASGTSSTGAPAVADIDNLGDSSNNHQFLIRASLRHRF</sequence>
<dbReference type="Proteomes" id="UP000494125">
    <property type="component" value="Unassembled WGS sequence"/>
</dbReference>
<comment type="subcellular location">
    <subcellularLocation>
        <location evidence="1">Cell outer membrane</location>
        <topology evidence="1">Multi-pass membrane protein</topology>
    </subcellularLocation>
</comment>
<dbReference type="EMBL" id="CABVPN010000031">
    <property type="protein sequence ID" value="VWC10692.1"/>
    <property type="molecule type" value="Genomic_DNA"/>
</dbReference>
<feature type="domain" description="Porin" evidence="12">
    <location>
        <begin position="12"/>
        <end position="358"/>
    </location>
</feature>
<evidence type="ECO:0000256" key="10">
    <source>
        <dbReference type="ARBA" id="ARBA00023237"/>
    </source>
</evidence>
<comment type="subunit">
    <text evidence="2">Homotrimer.</text>
</comment>
<dbReference type="PANTHER" id="PTHR34501:SF9">
    <property type="entry name" value="MAJOR OUTER MEMBRANE PROTEIN P.IA"/>
    <property type="match status" value="1"/>
</dbReference>
<keyword evidence="5" id="KW-0812">Transmembrane</keyword>
<evidence type="ECO:0000256" key="11">
    <source>
        <dbReference type="SAM" id="SignalP"/>
    </source>
</evidence>
<dbReference type="SUPFAM" id="SSF56935">
    <property type="entry name" value="Porins"/>
    <property type="match status" value="1"/>
</dbReference>